<organism evidence="2">
    <name type="scientific">mine drainage metagenome</name>
    <dbReference type="NCBI Taxonomy" id="410659"/>
    <lineage>
        <taxon>unclassified sequences</taxon>
        <taxon>metagenomes</taxon>
        <taxon>ecological metagenomes</taxon>
    </lineage>
</organism>
<proteinExistence type="predicted"/>
<accession>A0A1J5RP52</accession>
<dbReference type="AlphaFoldDB" id="A0A1J5RP52"/>
<feature type="compositionally biased region" description="Basic and acidic residues" evidence="1">
    <location>
        <begin position="98"/>
        <end position="113"/>
    </location>
</feature>
<protein>
    <submittedName>
        <fullName evidence="2">Uncharacterized protein</fullName>
    </submittedName>
</protein>
<sequence length="113" mass="12273">MPIDQRQHRTHPTTYFRPSWRVLAALALIIIAAPALAGESGLIPTGSNVKCDGVTTQCVIYDGKGQRVGTVDQDGGAGRWVVRDTKGQRTGTIDVPEDDQRSGRQEDEAGQER</sequence>
<reference evidence="2" key="1">
    <citation type="submission" date="2016-10" db="EMBL/GenBank/DDBJ databases">
        <title>Sequence of Gallionella enrichment culture.</title>
        <authorList>
            <person name="Poehlein A."/>
            <person name="Muehling M."/>
            <person name="Daniel R."/>
        </authorList>
    </citation>
    <scope>NUCLEOTIDE SEQUENCE</scope>
</reference>
<evidence type="ECO:0000256" key="1">
    <source>
        <dbReference type="SAM" id="MobiDB-lite"/>
    </source>
</evidence>
<comment type="caution">
    <text evidence="2">The sequence shown here is derived from an EMBL/GenBank/DDBJ whole genome shotgun (WGS) entry which is preliminary data.</text>
</comment>
<dbReference type="EMBL" id="MLJW01000201">
    <property type="protein sequence ID" value="OIQ93735.1"/>
    <property type="molecule type" value="Genomic_DNA"/>
</dbReference>
<name>A0A1J5RP52_9ZZZZ</name>
<gene>
    <name evidence="2" type="ORF">GALL_243270</name>
</gene>
<evidence type="ECO:0000313" key="2">
    <source>
        <dbReference type="EMBL" id="OIQ93735.1"/>
    </source>
</evidence>
<feature type="region of interest" description="Disordered" evidence="1">
    <location>
        <begin position="72"/>
        <end position="113"/>
    </location>
</feature>